<dbReference type="InterPro" id="IPR013087">
    <property type="entry name" value="Znf_C2H2_type"/>
</dbReference>
<dbReference type="InterPro" id="IPR003604">
    <property type="entry name" value="Matrin/U1-like-C_Znf_C2H2"/>
</dbReference>
<dbReference type="CDD" id="cd06222">
    <property type="entry name" value="RNase_H_like"/>
    <property type="match status" value="1"/>
</dbReference>
<dbReference type="InterPro" id="IPR012337">
    <property type="entry name" value="RNaseH-like_sf"/>
</dbReference>
<organism evidence="4 5">
    <name type="scientific">Hibiscus sabdariffa</name>
    <name type="common">roselle</name>
    <dbReference type="NCBI Taxonomy" id="183260"/>
    <lineage>
        <taxon>Eukaryota</taxon>
        <taxon>Viridiplantae</taxon>
        <taxon>Streptophyta</taxon>
        <taxon>Embryophyta</taxon>
        <taxon>Tracheophyta</taxon>
        <taxon>Spermatophyta</taxon>
        <taxon>Magnoliopsida</taxon>
        <taxon>eudicotyledons</taxon>
        <taxon>Gunneridae</taxon>
        <taxon>Pentapetalae</taxon>
        <taxon>rosids</taxon>
        <taxon>malvids</taxon>
        <taxon>Malvales</taxon>
        <taxon>Malvaceae</taxon>
        <taxon>Malvoideae</taxon>
        <taxon>Hibiscus</taxon>
    </lineage>
</organism>
<feature type="region of interest" description="Disordered" evidence="1">
    <location>
        <begin position="668"/>
        <end position="690"/>
    </location>
</feature>
<dbReference type="InterPro" id="IPR036397">
    <property type="entry name" value="RNaseH_sf"/>
</dbReference>
<dbReference type="Gene3D" id="3.30.160.60">
    <property type="entry name" value="Classic Zinc Finger"/>
    <property type="match status" value="7"/>
</dbReference>
<evidence type="ECO:0000256" key="2">
    <source>
        <dbReference type="SAM" id="Phobius"/>
    </source>
</evidence>
<keyword evidence="2" id="KW-1133">Transmembrane helix</keyword>
<dbReference type="Gene3D" id="3.30.420.10">
    <property type="entry name" value="Ribonuclease H-like superfamily/Ribonuclease H"/>
    <property type="match status" value="1"/>
</dbReference>
<dbReference type="InterPro" id="IPR004345">
    <property type="entry name" value="TB2_DP1_HVA22"/>
</dbReference>
<feature type="transmembrane region" description="Helical" evidence="2">
    <location>
        <begin position="450"/>
        <end position="470"/>
    </location>
</feature>
<dbReference type="Pfam" id="PF03134">
    <property type="entry name" value="TB2_DP1_HVA22"/>
    <property type="match status" value="2"/>
</dbReference>
<feature type="domain" description="C2H2-type" evidence="3">
    <location>
        <begin position="1095"/>
        <end position="1117"/>
    </location>
</feature>
<protein>
    <recommendedName>
        <fullName evidence="3">C2H2-type domain-containing protein</fullName>
    </recommendedName>
</protein>
<dbReference type="Pfam" id="PF13456">
    <property type="entry name" value="RVT_3"/>
    <property type="match status" value="1"/>
</dbReference>
<feature type="domain" description="C2H2-type" evidence="3">
    <location>
        <begin position="1210"/>
        <end position="1232"/>
    </location>
</feature>
<gene>
    <name evidence="4" type="ORF">V6N12_060557</name>
</gene>
<keyword evidence="5" id="KW-1185">Reference proteome</keyword>
<dbReference type="EMBL" id="JBBPBM010000036">
    <property type="protein sequence ID" value="KAK8529788.1"/>
    <property type="molecule type" value="Genomic_DNA"/>
</dbReference>
<feature type="domain" description="C2H2-type" evidence="3">
    <location>
        <begin position="865"/>
        <end position="887"/>
    </location>
</feature>
<sequence length="1242" mass="139535">MNFQDIFKFALVCFDSLAWPLFALGYPLHASIQAILTNSDTDTKKLVTYWIIFSLLSLFEHAFMVILQWLPFWPYMKLLIVSWTMIPRFDGAFYVYKHIVHPCLYMDFPTIISWFKKLQEFYFNNFLAEGADEHVEAKRQPEALEKPNSNKIRAAEPDSVQTVNETVQKEWTCAMCQVKVPCEKTLKSHLHGRKHRATSKRLTEAKKQPFIGKVGSVSAVKEPWEGCSSSHVQARQKTDVAMNWARYFSACRTLNAVDISWQRPPQGWCCLNTNGAVAPATGMGIVGGVIRDCDGRWLLGFCKSVGVTNVLQSELWGLYEGLQIASAYNFQNLVIQIDNVQVAQLVDDKEAGNSPLSLVRAIFMFRQRCSMTKIRWIRREGNMVADGMAKLADSQHFQTTIYGVAPKEDLVKFALICFDSLAWPLFALGYPLRASIQAIETNSNTDTKKLVTYWIIFSLISLFEHAFMGILQWLPFWPYMKLMVVGWTMIPGFDGAFYVYNHFVHPCVSVDLPTIIVWLKQLQVFFLDNFLADAADEYVKVHRSPEALEKLVANRPKGTEPASILPADIKPVRVTEKREVALANPIPAIEPDAVQTVNDMVMLPEIKGETGFDHTEIPSDKQVQKEWTCAMCQVKVTSEKTLNIHFQGRKHMNACEMLTKAKNQTCKGEVGSDSAVKEPSKDGSSSNASACYKAVNPKTETSKYLPIEESKKSVLATNVAGNQVKPSENVQGQQRVGKEHDETKIPQFRCTICNVSCTRLEDFNCHLWGRKHLAQIRKLSEGQVPPASPVAPKNSDIPNHNASACYKAVNPKTETTKRYMPIEESKKPELATNVVGNQVKPSETIQGQQQVGVEHGETKIPQFRCTICNVTCTRSEDLNCHLWGRRHLTQVQRLSEGQVSAAPSVAPKNSDIPNQNASTFYKAVDPKTETSKCYMPIEESKKSVLATNMVENQVKPSENVPGQQQVGKEHGETNIPQFQCTICNVSCARLEDFHCHLRGRKHLAWVQKLSEGQVSPASSVAPKNSDILNNNASECYKAVNPKTETSKRYMPIEESKKPELSTNVVGNQVKPSENVPGQQQVGVEHGETKIPQFRCTICNVTCTRSEDLNCHLWGRRHLTQVQKLSEGQVSAAPSVAPKNSDIPNQYASTFYKAVDPKIETSKCYMPIEESKKSVLAANMVENQVKPSENVPGQQQVGKEHDETNIPQFRCTICNVSCTRSEDFNCHLWGRKHIAQVQKLNNL</sequence>
<proteinExistence type="predicted"/>
<dbReference type="InterPro" id="IPR036236">
    <property type="entry name" value="Znf_C2H2_sf"/>
</dbReference>
<keyword evidence="2" id="KW-0472">Membrane</keyword>
<name>A0ABR2D4S9_9ROSI</name>
<evidence type="ECO:0000313" key="5">
    <source>
        <dbReference type="Proteomes" id="UP001472677"/>
    </source>
</evidence>
<dbReference type="SUPFAM" id="SSF53098">
    <property type="entry name" value="Ribonuclease H-like"/>
    <property type="match status" value="1"/>
</dbReference>
<feature type="transmembrane region" description="Helical" evidence="2">
    <location>
        <begin position="47"/>
        <end position="69"/>
    </location>
</feature>
<dbReference type="PANTHER" id="PTHR47487:SF16">
    <property type="entry name" value="C2H2-TYPE DOMAIN-CONTAINING PROTEIN"/>
    <property type="match status" value="1"/>
</dbReference>
<evidence type="ECO:0000256" key="1">
    <source>
        <dbReference type="SAM" id="MobiDB-lite"/>
    </source>
</evidence>
<keyword evidence="2" id="KW-0812">Transmembrane</keyword>
<dbReference type="Proteomes" id="UP001472677">
    <property type="component" value="Unassembled WGS sequence"/>
</dbReference>
<accession>A0ABR2D4S9</accession>
<dbReference type="PROSITE" id="PS00028">
    <property type="entry name" value="ZINC_FINGER_C2H2_1"/>
    <property type="match status" value="4"/>
</dbReference>
<dbReference type="Pfam" id="PF12874">
    <property type="entry name" value="zf-met"/>
    <property type="match status" value="7"/>
</dbReference>
<feature type="transmembrane region" description="Helical" evidence="2">
    <location>
        <begin position="410"/>
        <end position="430"/>
    </location>
</feature>
<dbReference type="InterPro" id="IPR002156">
    <property type="entry name" value="RNaseH_domain"/>
</dbReference>
<feature type="domain" description="C2H2-type" evidence="3">
    <location>
        <begin position="980"/>
        <end position="1002"/>
    </location>
</feature>
<dbReference type="PANTHER" id="PTHR47487">
    <property type="entry name" value="OS06G0651300 PROTEIN-RELATED"/>
    <property type="match status" value="1"/>
</dbReference>
<dbReference type="SMART" id="SM00451">
    <property type="entry name" value="ZnF_U1"/>
    <property type="match status" value="7"/>
</dbReference>
<comment type="caution">
    <text evidence="4">The sequence shown here is derived from an EMBL/GenBank/DDBJ whole genome shotgun (WGS) entry which is preliminary data.</text>
</comment>
<dbReference type="SUPFAM" id="SSF57667">
    <property type="entry name" value="beta-beta-alpha zinc fingers"/>
    <property type="match status" value="7"/>
</dbReference>
<evidence type="ECO:0000313" key="4">
    <source>
        <dbReference type="EMBL" id="KAK8529788.1"/>
    </source>
</evidence>
<evidence type="ECO:0000259" key="3">
    <source>
        <dbReference type="PROSITE" id="PS00028"/>
    </source>
</evidence>
<dbReference type="InterPro" id="IPR044730">
    <property type="entry name" value="RNase_H-like_dom_plant"/>
</dbReference>
<reference evidence="4 5" key="1">
    <citation type="journal article" date="2024" name="G3 (Bethesda)">
        <title>Genome assembly of Hibiscus sabdariffa L. provides insights into metabolisms of medicinal natural products.</title>
        <authorList>
            <person name="Kim T."/>
        </authorList>
    </citation>
    <scope>NUCLEOTIDE SEQUENCE [LARGE SCALE GENOMIC DNA]</scope>
    <source>
        <strain evidence="4">TK-2024</strain>
        <tissue evidence="4">Old leaves</tissue>
    </source>
</reference>
<dbReference type="SMART" id="SM00355">
    <property type="entry name" value="ZnF_C2H2"/>
    <property type="match status" value="7"/>
</dbReference>